<dbReference type="EMBL" id="BKCJ011820014">
    <property type="protein sequence ID" value="GFD55640.1"/>
    <property type="molecule type" value="Genomic_DNA"/>
</dbReference>
<protein>
    <submittedName>
        <fullName evidence="2">Uncharacterized protein</fullName>
    </submittedName>
</protein>
<proteinExistence type="predicted"/>
<feature type="non-terminal residue" evidence="2">
    <location>
        <position position="1"/>
    </location>
</feature>
<evidence type="ECO:0000313" key="2">
    <source>
        <dbReference type="EMBL" id="GFD55640.1"/>
    </source>
</evidence>
<comment type="caution">
    <text evidence="2">The sequence shown here is derived from an EMBL/GenBank/DDBJ whole genome shotgun (WGS) entry which is preliminary data.</text>
</comment>
<dbReference type="AlphaFoldDB" id="A0A699XB38"/>
<evidence type="ECO:0000256" key="1">
    <source>
        <dbReference type="SAM" id="MobiDB-lite"/>
    </source>
</evidence>
<organism evidence="2">
    <name type="scientific">Tanacetum cinerariifolium</name>
    <name type="common">Dalmatian daisy</name>
    <name type="synonym">Chrysanthemum cinerariifolium</name>
    <dbReference type="NCBI Taxonomy" id="118510"/>
    <lineage>
        <taxon>Eukaryota</taxon>
        <taxon>Viridiplantae</taxon>
        <taxon>Streptophyta</taxon>
        <taxon>Embryophyta</taxon>
        <taxon>Tracheophyta</taxon>
        <taxon>Spermatophyta</taxon>
        <taxon>Magnoliopsida</taxon>
        <taxon>eudicotyledons</taxon>
        <taxon>Gunneridae</taxon>
        <taxon>Pentapetalae</taxon>
        <taxon>asterids</taxon>
        <taxon>campanulids</taxon>
        <taxon>Asterales</taxon>
        <taxon>Asteraceae</taxon>
        <taxon>Asteroideae</taxon>
        <taxon>Anthemideae</taxon>
        <taxon>Anthemidinae</taxon>
        <taxon>Tanacetum</taxon>
    </lineage>
</organism>
<gene>
    <name evidence="2" type="ORF">Tci_927609</name>
</gene>
<accession>A0A699XB38</accession>
<name>A0A699XB38_TANCI</name>
<reference evidence="2" key="1">
    <citation type="journal article" date="2019" name="Sci. Rep.">
        <title>Draft genome of Tanacetum cinerariifolium, the natural source of mosquito coil.</title>
        <authorList>
            <person name="Yamashiro T."/>
            <person name="Shiraishi A."/>
            <person name="Satake H."/>
            <person name="Nakayama K."/>
        </authorList>
    </citation>
    <scope>NUCLEOTIDE SEQUENCE</scope>
</reference>
<feature type="region of interest" description="Disordered" evidence="1">
    <location>
        <begin position="24"/>
        <end position="48"/>
    </location>
</feature>
<feature type="non-terminal residue" evidence="2">
    <location>
        <position position="48"/>
    </location>
</feature>
<sequence length="48" mass="4894">AYRTTGGREGAVVGPVAAHIERTTGLGKRGTRVEGERANGSRASAQQG</sequence>